<dbReference type="HOGENOM" id="CLU_038825_0_0_6"/>
<feature type="domain" description="Replication-associated protein G2P C-terminal" evidence="2">
    <location>
        <begin position="155"/>
        <end position="244"/>
    </location>
</feature>
<proteinExistence type="predicted"/>
<dbReference type="NCBIfam" id="TIGR01629">
    <property type="entry name" value="rep_II_X"/>
    <property type="match status" value="1"/>
</dbReference>
<organism evidence="3 4">
    <name type="scientific">Acinetobacter haemolyticus ATCC 19194</name>
    <dbReference type="NCBI Taxonomy" id="707232"/>
    <lineage>
        <taxon>Bacteria</taxon>
        <taxon>Pseudomonadati</taxon>
        <taxon>Pseudomonadota</taxon>
        <taxon>Gammaproteobacteria</taxon>
        <taxon>Moraxellales</taxon>
        <taxon>Moraxellaceae</taxon>
        <taxon>Acinetobacter</taxon>
    </lineage>
</organism>
<dbReference type="InterPro" id="IPR022688">
    <property type="entry name" value="G2P_C"/>
</dbReference>
<dbReference type="EMBL" id="ADMT01000040">
    <property type="protein sequence ID" value="EFF84390.1"/>
    <property type="molecule type" value="Genomic_DNA"/>
</dbReference>
<feature type="domain" description="Replication-associated protein G2P N-terminal" evidence="1">
    <location>
        <begin position="6"/>
        <end position="96"/>
    </location>
</feature>
<dbReference type="InterPro" id="IPR022686">
    <property type="entry name" value="G2P_N"/>
</dbReference>
<reference evidence="4" key="1">
    <citation type="submission" date="2010-03" db="EMBL/GenBank/DDBJ databases">
        <title>Complete sequence of Mobiluncus curtisii ATCC 43063.</title>
        <authorList>
            <person name="Muzny D."/>
            <person name="Qin X."/>
            <person name="Deng J."/>
            <person name="Jiang H."/>
            <person name="Liu Y."/>
            <person name="Qu J."/>
            <person name="Song X.-Z."/>
            <person name="Zhang L."/>
            <person name="Thornton R."/>
            <person name="Coyle M."/>
            <person name="Francisco L."/>
            <person name="Jackson L."/>
            <person name="Javaid M."/>
            <person name="Korchina V."/>
            <person name="Kovar C."/>
            <person name="Mata R."/>
            <person name="Mathew T."/>
            <person name="Ngo R."/>
            <person name="Nguyen L."/>
            <person name="Nguyen N."/>
            <person name="Okwuonu G."/>
            <person name="Ongeri F."/>
            <person name="Pham C."/>
            <person name="Simmons D."/>
            <person name="Wilczek-Boney K."/>
            <person name="Hale W."/>
            <person name="Jakkamsetti A."/>
            <person name="Pham P."/>
            <person name="Ruth R."/>
            <person name="San Lucas F."/>
            <person name="Warren J."/>
            <person name="Zhang J."/>
            <person name="Zhao Z."/>
            <person name="Zhou C."/>
            <person name="Zhu D."/>
            <person name="Lee S."/>
            <person name="Bess C."/>
            <person name="Blankenburg K."/>
            <person name="Forbes L."/>
            <person name="Fu Q."/>
            <person name="Gubbala S."/>
            <person name="Hirani K."/>
            <person name="Jayaseelan J.C."/>
            <person name="Lara F."/>
            <person name="Munidasa M."/>
            <person name="Palculict T."/>
            <person name="Patil S."/>
            <person name="Pu L.-L."/>
            <person name="Saada N."/>
            <person name="Tang L."/>
            <person name="Weissenberger G."/>
            <person name="Zhu Y."/>
            <person name="Hemphill L."/>
            <person name="Shang Y."/>
            <person name="Youmans B."/>
            <person name="Ayvaz T."/>
            <person name="Ross M."/>
            <person name="Santibanez J."/>
            <person name="Aqrawi P."/>
            <person name="Gross S."/>
            <person name="Joshi V."/>
            <person name="Fowler G."/>
            <person name="Nazareth L."/>
            <person name="Reid J."/>
            <person name="Worley K."/>
            <person name="Petrosino J."/>
            <person name="Highlander S."/>
            <person name="Gibbs R."/>
            <person name="Gibbs R."/>
        </authorList>
    </citation>
    <scope>NUCLEOTIDE SEQUENCE [LARGE SCALE GENOMIC DNA]</scope>
    <source>
        <strain evidence="4">ATCC 19194</strain>
    </source>
</reference>
<dbReference type="RefSeq" id="WP_004642142.1">
    <property type="nucleotide sequence ID" value="NZ_GG770466.1"/>
</dbReference>
<dbReference type="GO" id="GO:0006260">
    <property type="term" value="P:DNA replication"/>
    <property type="evidence" value="ECO:0007669"/>
    <property type="project" value="InterPro"/>
</dbReference>
<dbReference type="AlphaFoldDB" id="D4XK89"/>
<dbReference type="InterPro" id="IPR006516">
    <property type="entry name" value="G2P"/>
</dbReference>
<gene>
    <name evidence="3" type="ORF">HMP0015_0131</name>
</gene>
<comment type="caution">
    <text evidence="3">The sequence shown here is derived from an EMBL/GenBank/DDBJ whole genome shotgun (WGS) entry which is preliminary data.</text>
</comment>
<evidence type="ECO:0000259" key="2">
    <source>
        <dbReference type="Pfam" id="PF05155"/>
    </source>
</evidence>
<evidence type="ECO:0000259" key="1">
    <source>
        <dbReference type="Pfam" id="PF05144"/>
    </source>
</evidence>
<evidence type="ECO:0000313" key="3">
    <source>
        <dbReference type="EMBL" id="EFF84390.1"/>
    </source>
</evidence>
<name>D4XK89_ACIHA</name>
<dbReference type="Pfam" id="PF05144">
    <property type="entry name" value="Phage_CRI"/>
    <property type="match status" value="1"/>
</dbReference>
<dbReference type="Pfam" id="PF05155">
    <property type="entry name" value="G2P_X_C"/>
    <property type="match status" value="1"/>
</dbReference>
<evidence type="ECO:0000313" key="4">
    <source>
        <dbReference type="Proteomes" id="UP000003085"/>
    </source>
</evidence>
<sequence length="258" mass="30636">MRNVTSKHIRKSTKVRCFENTVYWGSERCKRLARKLYGKSVEFHKQLKEQILLANKNDKNAMRVVQVMQDPKLQEWTKGLLRLETGMKAYWLDEQGLPLRLFDLIDYQNENPNFLQDLWLKANSEIFKTLEGEFMNVTNDEDVFNLLSNTYQTYTKAGKLSLTRPRNLKRFYDDIRQYGCDVLKNRYSKAQYSRYMADLINAGIPKAVLQNLHEQKDNNVIRFVELLKIDFGKQVPDWYEEPVSNFDFRSQPKLRLVS</sequence>
<accession>D4XK89</accession>
<dbReference type="Proteomes" id="UP000003085">
    <property type="component" value="Unassembled WGS sequence"/>
</dbReference>
<protein>
    <submittedName>
        <fullName evidence="3">Phage X family</fullName>
    </submittedName>
</protein>